<keyword evidence="4" id="KW-1185">Reference proteome</keyword>
<dbReference type="EMBL" id="JBEUWX010000002">
    <property type="protein sequence ID" value="MFA9949990.1"/>
    <property type="molecule type" value="Genomic_DNA"/>
</dbReference>
<comment type="caution">
    <text evidence="3">The sequence shown here is derived from an EMBL/GenBank/DDBJ whole genome shotgun (WGS) entry which is preliminary data.</text>
</comment>
<feature type="compositionally biased region" description="Polar residues" evidence="1">
    <location>
        <begin position="437"/>
        <end position="457"/>
    </location>
</feature>
<feature type="region of interest" description="Disordered" evidence="1">
    <location>
        <begin position="84"/>
        <end position="132"/>
    </location>
</feature>
<feature type="compositionally biased region" description="Polar residues" evidence="1">
    <location>
        <begin position="198"/>
        <end position="217"/>
    </location>
</feature>
<feature type="region of interest" description="Disordered" evidence="1">
    <location>
        <begin position="419"/>
        <end position="465"/>
    </location>
</feature>
<dbReference type="NCBIfam" id="TIGR01643">
    <property type="entry name" value="YD_repeat_2x"/>
    <property type="match status" value="1"/>
</dbReference>
<evidence type="ECO:0000313" key="4">
    <source>
        <dbReference type="Proteomes" id="UP001574673"/>
    </source>
</evidence>
<dbReference type="Gene3D" id="2.180.10.10">
    <property type="entry name" value="RHS repeat-associated core"/>
    <property type="match status" value="2"/>
</dbReference>
<dbReference type="InterPro" id="IPR006530">
    <property type="entry name" value="YD"/>
</dbReference>
<reference evidence="4" key="1">
    <citation type="submission" date="2024-06" db="EMBL/GenBank/DDBJ databases">
        <title>Radixoralia hellwigii gen. nov., sp nov., isolated from a root canal in the human oral cavity.</title>
        <authorList>
            <person name="Bartsch S."/>
            <person name="Wittmer A."/>
            <person name="Schulz A.-K."/>
            <person name="Neumann-Schaal M."/>
            <person name="Wolf J."/>
            <person name="Gronow S."/>
            <person name="Tennert C."/>
            <person name="Haecker G."/>
            <person name="Cieplik F."/>
            <person name="Al-Ahmad A."/>
        </authorList>
    </citation>
    <scope>NUCLEOTIDE SEQUENCE [LARGE SCALE GENOMIC DNA]</scope>
    <source>
        <strain evidence="4">Wk13</strain>
    </source>
</reference>
<proteinExistence type="predicted"/>
<dbReference type="RefSeq" id="WP_418891080.1">
    <property type="nucleotide sequence ID" value="NZ_JBEUWX010000002.1"/>
</dbReference>
<name>A0ABV4UED0_9RHOO</name>
<organism evidence="3 4">
    <name type="scientific">Dentiradicibacter hellwigii</name>
    <dbReference type="NCBI Taxonomy" id="3149053"/>
    <lineage>
        <taxon>Bacteria</taxon>
        <taxon>Pseudomonadati</taxon>
        <taxon>Pseudomonadota</taxon>
        <taxon>Betaproteobacteria</taxon>
        <taxon>Rhodocyclales</taxon>
        <taxon>Rhodocyclaceae</taxon>
        <taxon>Dentiradicibacter</taxon>
    </lineage>
</organism>
<dbReference type="PANTHER" id="PTHR32305">
    <property type="match status" value="1"/>
</dbReference>
<dbReference type="Proteomes" id="UP001574673">
    <property type="component" value="Unassembled WGS sequence"/>
</dbReference>
<dbReference type="InterPro" id="IPR031325">
    <property type="entry name" value="RHS_repeat"/>
</dbReference>
<gene>
    <name evidence="3" type="ORF">ABCS64_06615</name>
</gene>
<protein>
    <submittedName>
        <fullName evidence="3">RHS domain-containing protein</fullName>
    </submittedName>
</protein>
<evidence type="ECO:0000256" key="1">
    <source>
        <dbReference type="SAM" id="MobiDB-lite"/>
    </source>
</evidence>
<feature type="region of interest" description="Disordered" evidence="1">
    <location>
        <begin position="354"/>
        <end position="377"/>
    </location>
</feature>
<evidence type="ECO:0000259" key="2">
    <source>
        <dbReference type="Pfam" id="PF03527"/>
    </source>
</evidence>
<feature type="compositionally biased region" description="Polar residues" evidence="1">
    <location>
        <begin position="362"/>
        <end position="373"/>
    </location>
</feature>
<evidence type="ECO:0000313" key="3">
    <source>
        <dbReference type="EMBL" id="MFA9949990.1"/>
    </source>
</evidence>
<feature type="domain" description="RHS protein conserved region" evidence="2">
    <location>
        <begin position="546"/>
        <end position="569"/>
    </location>
</feature>
<dbReference type="PANTHER" id="PTHR32305:SF15">
    <property type="entry name" value="PROTEIN RHSA-RELATED"/>
    <property type="match status" value="1"/>
</dbReference>
<feature type="region of interest" description="Disordered" evidence="1">
    <location>
        <begin position="192"/>
        <end position="266"/>
    </location>
</feature>
<dbReference type="Pfam" id="PF03527">
    <property type="entry name" value="RHS"/>
    <property type="match status" value="1"/>
</dbReference>
<dbReference type="InterPro" id="IPR001826">
    <property type="entry name" value="RHS"/>
</dbReference>
<dbReference type="InterPro" id="IPR050708">
    <property type="entry name" value="T6SS_VgrG/RHS"/>
</dbReference>
<dbReference type="Pfam" id="PF05593">
    <property type="entry name" value="RHS_repeat"/>
    <property type="match status" value="1"/>
</dbReference>
<accession>A0ABV4UED0</accession>
<sequence length="586" mass="64591">MHHAYDALGNRIATTLPDGRNLRWLYYGSGHLHQISLDGHPVCDIERDALHREITRSQGALTRRTTYDALGRPVEQAAYRTYRTHPGADPLSGAMSASPLSAARRGAHPQTSPDPRAGASFPGELPDPHAGDEVLGRRYAYDAAGNLTGIDDLIAGPTRYAYDALGRLIRATTGALEERFAFDPAHNLMPVKALPGSAPQSPDNTGLQGSASESLVNTGLALDPSATPSHTGADNRPQSRIDQGIADTPSETPDNSGLAGSLSANAQSMPATGQGILRNNRLEVFGDIRYRYDTHGNLIEKRIAKHTHIRLVWDVEHQLQEAIVTRTLRGRTQTTRTRYRYDAFGRRLDKCTVHVQDRQKSGRQSPSQRTPSRTRYDWDGNRLLSEHRRGRSILYLYEADSFAPLAQVVDTTKAGVNTALPDSALEPPDNTGLAGSLSANARSTRATGQGQKETGATNEAERDAGFMSFSERDAQANDRDDEENAEDDADLNWNPRQAREAFMQGLLREKRAISLQMKTAALPQPPRPNFAFTPEDDDAPKTWKVLYYHTDQIGTPRELTDEDGNIVWQKYAIFKSIHILYSDIKG</sequence>
<feature type="compositionally biased region" description="Polar residues" evidence="1">
    <location>
        <begin position="226"/>
        <end position="241"/>
    </location>
</feature>